<feature type="transmembrane region" description="Helical" evidence="1">
    <location>
        <begin position="54"/>
        <end position="70"/>
    </location>
</feature>
<organism evidence="2">
    <name type="scientific">marine metagenome</name>
    <dbReference type="NCBI Taxonomy" id="408172"/>
    <lineage>
        <taxon>unclassified sequences</taxon>
        <taxon>metagenomes</taxon>
        <taxon>ecological metagenomes</taxon>
    </lineage>
</organism>
<dbReference type="AlphaFoldDB" id="A0A382V086"/>
<feature type="transmembrane region" description="Helical" evidence="1">
    <location>
        <begin position="90"/>
        <end position="119"/>
    </location>
</feature>
<keyword evidence="1" id="KW-0812">Transmembrane</keyword>
<proteinExistence type="predicted"/>
<sequence length="120" mass="14218">MKTIFIIIRDLLVLLSKVTGFSYKAINIIVYYYIIPFVFILFIDEIYKIHHFKISFILVMVIFTLLIKDFENFSEWLFNNSAKFLNSFSFIGWNYVSASVIICVFIPIIILSFLVYLAFK</sequence>
<gene>
    <name evidence="2" type="ORF">METZ01_LOCUS392776</name>
</gene>
<evidence type="ECO:0000256" key="1">
    <source>
        <dbReference type="SAM" id="Phobius"/>
    </source>
</evidence>
<name>A0A382V086_9ZZZZ</name>
<keyword evidence="1" id="KW-1133">Transmembrane helix</keyword>
<keyword evidence="1" id="KW-0472">Membrane</keyword>
<dbReference type="EMBL" id="UINC01148183">
    <property type="protein sequence ID" value="SVD39922.1"/>
    <property type="molecule type" value="Genomic_DNA"/>
</dbReference>
<reference evidence="2" key="1">
    <citation type="submission" date="2018-05" db="EMBL/GenBank/DDBJ databases">
        <authorList>
            <person name="Lanie J.A."/>
            <person name="Ng W.-L."/>
            <person name="Kazmierczak K.M."/>
            <person name="Andrzejewski T.M."/>
            <person name="Davidsen T.M."/>
            <person name="Wayne K.J."/>
            <person name="Tettelin H."/>
            <person name="Glass J.I."/>
            <person name="Rusch D."/>
            <person name="Podicherti R."/>
            <person name="Tsui H.-C.T."/>
            <person name="Winkler M.E."/>
        </authorList>
    </citation>
    <scope>NUCLEOTIDE SEQUENCE</scope>
</reference>
<evidence type="ECO:0000313" key="2">
    <source>
        <dbReference type="EMBL" id="SVD39922.1"/>
    </source>
</evidence>
<accession>A0A382V086</accession>
<protein>
    <submittedName>
        <fullName evidence="2">Uncharacterized protein</fullName>
    </submittedName>
</protein>
<feature type="transmembrane region" description="Helical" evidence="1">
    <location>
        <begin position="30"/>
        <end position="47"/>
    </location>
</feature>